<organism evidence="2 3">
    <name type="scientific">Goodea atripinnis</name>
    <dbReference type="NCBI Taxonomy" id="208336"/>
    <lineage>
        <taxon>Eukaryota</taxon>
        <taxon>Metazoa</taxon>
        <taxon>Chordata</taxon>
        <taxon>Craniata</taxon>
        <taxon>Vertebrata</taxon>
        <taxon>Euteleostomi</taxon>
        <taxon>Actinopterygii</taxon>
        <taxon>Neopterygii</taxon>
        <taxon>Teleostei</taxon>
        <taxon>Neoteleostei</taxon>
        <taxon>Acanthomorphata</taxon>
        <taxon>Ovalentaria</taxon>
        <taxon>Atherinomorphae</taxon>
        <taxon>Cyprinodontiformes</taxon>
        <taxon>Goodeidae</taxon>
        <taxon>Goodea</taxon>
    </lineage>
</organism>
<name>A0ABV0MKS9_9TELE</name>
<gene>
    <name evidence="2" type="ORF">GOODEAATRI_025864</name>
</gene>
<feature type="non-terminal residue" evidence="2">
    <location>
        <position position="54"/>
    </location>
</feature>
<dbReference type="EMBL" id="JAHRIO010003109">
    <property type="protein sequence ID" value="MEQ2159709.1"/>
    <property type="molecule type" value="Genomic_DNA"/>
</dbReference>
<evidence type="ECO:0000256" key="1">
    <source>
        <dbReference type="SAM" id="MobiDB-lite"/>
    </source>
</evidence>
<comment type="caution">
    <text evidence="2">The sequence shown here is derived from an EMBL/GenBank/DDBJ whole genome shotgun (WGS) entry which is preliminary data.</text>
</comment>
<proteinExistence type="predicted"/>
<sequence>MISTNQQRLLMDRTDSRQFRLGSARQLDPVGPLARTDTGWRESEPNPATISNLI</sequence>
<accession>A0ABV0MKS9</accession>
<evidence type="ECO:0000313" key="2">
    <source>
        <dbReference type="EMBL" id="MEQ2159709.1"/>
    </source>
</evidence>
<evidence type="ECO:0000313" key="3">
    <source>
        <dbReference type="Proteomes" id="UP001476798"/>
    </source>
</evidence>
<reference evidence="2 3" key="1">
    <citation type="submission" date="2021-06" db="EMBL/GenBank/DDBJ databases">
        <authorList>
            <person name="Palmer J.M."/>
        </authorList>
    </citation>
    <scope>NUCLEOTIDE SEQUENCE [LARGE SCALE GENOMIC DNA]</scope>
    <source>
        <strain evidence="2 3">GA_2019</strain>
        <tissue evidence="2">Muscle</tissue>
    </source>
</reference>
<feature type="region of interest" description="Disordered" evidence="1">
    <location>
        <begin position="1"/>
        <end position="54"/>
    </location>
</feature>
<protein>
    <submittedName>
        <fullName evidence="2">Uncharacterized protein</fullName>
    </submittedName>
</protein>
<keyword evidence="3" id="KW-1185">Reference proteome</keyword>
<dbReference type="Proteomes" id="UP001476798">
    <property type="component" value="Unassembled WGS sequence"/>
</dbReference>